<dbReference type="Pfam" id="PF12171">
    <property type="entry name" value="zf-C2H2_jaz"/>
    <property type="match status" value="1"/>
</dbReference>
<dbReference type="PROSITE" id="PS50157">
    <property type="entry name" value="ZINC_FINGER_C2H2_2"/>
    <property type="match status" value="1"/>
</dbReference>
<name>A0AAN6IKC7_9EURO</name>
<evidence type="ECO:0000256" key="4">
    <source>
        <dbReference type="PROSITE-ProRule" id="PRU00042"/>
    </source>
</evidence>
<dbReference type="InterPro" id="IPR036236">
    <property type="entry name" value="Znf_C2H2_sf"/>
</dbReference>
<feature type="domain" description="C2H2-type" evidence="5">
    <location>
        <begin position="16"/>
        <end position="44"/>
    </location>
</feature>
<dbReference type="InterPro" id="IPR013087">
    <property type="entry name" value="Znf_C2H2_type"/>
</dbReference>
<dbReference type="Proteomes" id="UP001203852">
    <property type="component" value="Unassembled WGS sequence"/>
</dbReference>
<comment type="caution">
    <text evidence="6">The sequence shown here is derived from an EMBL/GenBank/DDBJ whole genome shotgun (WGS) entry which is preliminary data.</text>
</comment>
<evidence type="ECO:0000313" key="6">
    <source>
        <dbReference type="EMBL" id="KAI1618429.1"/>
    </source>
</evidence>
<dbReference type="SUPFAM" id="SSF57667">
    <property type="entry name" value="beta-beta-alpha zinc fingers"/>
    <property type="match status" value="1"/>
</dbReference>
<dbReference type="InterPro" id="IPR022755">
    <property type="entry name" value="Znf_C2H2_jaz"/>
</dbReference>
<protein>
    <recommendedName>
        <fullName evidence="5">C2H2-type domain-containing protein</fullName>
    </recommendedName>
</protein>
<dbReference type="AlphaFoldDB" id="A0AAN6IKC7"/>
<organism evidence="6 7">
    <name type="scientific">Exophiala viscosa</name>
    <dbReference type="NCBI Taxonomy" id="2486360"/>
    <lineage>
        <taxon>Eukaryota</taxon>
        <taxon>Fungi</taxon>
        <taxon>Dikarya</taxon>
        <taxon>Ascomycota</taxon>
        <taxon>Pezizomycotina</taxon>
        <taxon>Eurotiomycetes</taxon>
        <taxon>Chaetothyriomycetidae</taxon>
        <taxon>Chaetothyriales</taxon>
        <taxon>Herpotrichiellaceae</taxon>
        <taxon>Exophiala</taxon>
    </lineage>
</organism>
<gene>
    <name evidence="6" type="ORF">EDD36DRAFT_31466</name>
</gene>
<sequence>MPRFNHLDTDHPVYGYYCVACDRSFNTLSGAENHCRHAQVHEGEWCERCGWLFGSSAARDAHVANASCHNICERCEIDYSDMDDLTEHREDVHHWCSQCGEEFYNDNNLQQV</sequence>
<keyword evidence="7" id="KW-1185">Reference proteome</keyword>
<evidence type="ECO:0000256" key="3">
    <source>
        <dbReference type="ARBA" id="ARBA00022833"/>
    </source>
</evidence>
<reference evidence="6" key="1">
    <citation type="journal article" date="2022" name="bioRxiv">
        <title>Deciphering the potential niche of two novel black yeast fungi from a biological soil crust based on their genomes, phenotypes, and melanin regulation.</title>
        <authorList>
            <consortium name="DOE Joint Genome Institute"/>
            <person name="Carr E.C."/>
            <person name="Barton Q."/>
            <person name="Grambo S."/>
            <person name="Sullivan M."/>
            <person name="Renfro C.M."/>
            <person name="Kuo A."/>
            <person name="Pangilinan J."/>
            <person name="Lipzen A."/>
            <person name="Keymanesh K."/>
            <person name="Savage E."/>
            <person name="Barry K."/>
            <person name="Grigoriev I.V."/>
            <person name="Riekhof W.R."/>
            <person name="Harris S.S."/>
        </authorList>
    </citation>
    <scope>NUCLEOTIDE SEQUENCE</scope>
    <source>
        <strain evidence="6">JF 03-4F</strain>
    </source>
</reference>
<evidence type="ECO:0000259" key="5">
    <source>
        <dbReference type="PROSITE" id="PS50157"/>
    </source>
</evidence>
<keyword evidence="1" id="KW-0479">Metal-binding</keyword>
<dbReference type="GO" id="GO:0008270">
    <property type="term" value="F:zinc ion binding"/>
    <property type="evidence" value="ECO:0007669"/>
    <property type="project" value="UniProtKB-KW"/>
</dbReference>
<evidence type="ECO:0000256" key="1">
    <source>
        <dbReference type="ARBA" id="ARBA00022723"/>
    </source>
</evidence>
<evidence type="ECO:0000313" key="7">
    <source>
        <dbReference type="Proteomes" id="UP001203852"/>
    </source>
</evidence>
<accession>A0AAN6IKC7</accession>
<dbReference type="EMBL" id="MU404350">
    <property type="protein sequence ID" value="KAI1618429.1"/>
    <property type="molecule type" value="Genomic_DNA"/>
</dbReference>
<keyword evidence="2 4" id="KW-0863">Zinc-finger</keyword>
<proteinExistence type="predicted"/>
<keyword evidence="3" id="KW-0862">Zinc</keyword>
<evidence type="ECO:0000256" key="2">
    <source>
        <dbReference type="ARBA" id="ARBA00022771"/>
    </source>
</evidence>